<sequence>MSRGCRCIDERRSWLQDLFRGAARSVRCRREPSWAGGQERLGTLTSLYRYPVKVPAGSEKRIGSFNLFRLVTGLNDLPSPAGWGASLREKFLTIAWSDVIRKNLLAGGMAEWFKAAVLKTAVPKGAVGSNPTPSATPSWQRSVRPLLSRRHGHTERWPSRLKALAC</sequence>
<reference evidence="1" key="1">
    <citation type="submission" date="2018-07" db="EMBL/GenBank/DDBJ databases">
        <authorList>
            <consortium name="Genoscope - CEA"/>
            <person name="William W."/>
        </authorList>
    </citation>
    <scope>NUCLEOTIDE SEQUENCE</scope>
    <source>
        <strain evidence="1">IK1</strain>
    </source>
</reference>
<dbReference type="EMBL" id="UPXX01000013">
    <property type="protein sequence ID" value="VBB42260.1"/>
    <property type="molecule type" value="Genomic_DNA"/>
</dbReference>
<dbReference type="AlphaFoldDB" id="A0A653A2L2"/>
<gene>
    <name evidence="1" type="ORF">TRIP_B200400</name>
</gene>
<proteinExistence type="predicted"/>
<organism evidence="1">
    <name type="scientific">Uncultured Desulfatiglans sp</name>
    <dbReference type="NCBI Taxonomy" id="1748965"/>
    <lineage>
        <taxon>Bacteria</taxon>
        <taxon>Pseudomonadati</taxon>
        <taxon>Thermodesulfobacteriota</taxon>
        <taxon>Desulfobacteria</taxon>
        <taxon>Desulfatiglandales</taxon>
        <taxon>Desulfatiglandaceae</taxon>
        <taxon>Desulfatiglans</taxon>
        <taxon>environmental samples</taxon>
    </lineage>
</organism>
<evidence type="ECO:0000313" key="1">
    <source>
        <dbReference type="EMBL" id="VBB42260.1"/>
    </source>
</evidence>
<protein>
    <submittedName>
        <fullName evidence="1">Uncharacterized protein</fullName>
    </submittedName>
</protein>
<accession>A0A653A2L2</accession>
<name>A0A653A2L2_UNCDX</name>